<dbReference type="BioCyc" id="CNIT1237085:G1324-1198-MONOMER"/>
<name>K0IED9_NITGG</name>
<accession>K0IED9</accession>
<dbReference type="InParanoid" id="K0IED9"/>
<evidence type="ECO:0000313" key="2">
    <source>
        <dbReference type="Proteomes" id="UP000008037"/>
    </source>
</evidence>
<evidence type="ECO:0000313" key="1">
    <source>
        <dbReference type="EMBL" id="AFU58140.1"/>
    </source>
</evidence>
<dbReference type="Proteomes" id="UP000008037">
    <property type="component" value="Chromosome"/>
</dbReference>
<protein>
    <submittedName>
        <fullName evidence="1">Uncharacterized protein</fullName>
    </submittedName>
</protein>
<keyword evidence="2" id="KW-1185">Reference proteome</keyword>
<dbReference type="AlphaFoldDB" id="K0IED9"/>
<proteinExistence type="predicted"/>
<gene>
    <name evidence="1" type="ordered locus">Ngar_c12000</name>
</gene>
<dbReference type="STRING" id="1237085.Ngar_c12000"/>
<dbReference type="KEGG" id="nga:Ngar_c12000"/>
<dbReference type="EMBL" id="CP002408">
    <property type="protein sequence ID" value="AFU58140.1"/>
    <property type="molecule type" value="Genomic_DNA"/>
</dbReference>
<reference evidence="1 2" key="1">
    <citation type="journal article" date="2012" name="Environ. Microbiol.">
        <title>The genome of the ammonia-oxidizing Candidatus Nitrososphaera gargensis: insights into metabolic versatility and environmental adaptations.</title>
        <authorList>
            <person name="Spang A."/>
            <person name="Poehlein A."/>
            <person name="Offre P."/>
            <person name="Zumbragel S."/>
            <person name="Haider S."/>
            <person name="Rychlik N."/>
            <person name="Nowka B."/>
            <person name="Schmeisser C."/>
            <person name="Lebedeva E.V."/>
            <person name="Rattei T."/>
            <person name="Bohm C."/>
            <person name="Schmid M."/>
            <person name="Galushko A."/>
            <person name="Hatzenpichler R."/>
            <person name="Weinmaier T."/>
            <person name="Daniel R."/>
            <person name="Schleper C."/>
            <person name="Spieck E."/>
            <person name="Streit W."/>
            <person name="Wagner M."/>
        </authorList>
    </citation>
    <scope>NUCLEOTIDE SEQUENCE [LARGE SCALE GENOMIC DNA]</scope>
    <source>
        <strain evidence="2">Ga9.2</strain>
    </source>
</reference>
<organism evidence="1 2">
    <name type="scientific">Nitrososphaera gargensis (strain Ga9.2)</name>
    <dbReference type="NCBI Taxonomy" id="1237085"/>
    <lineage>
        <taxon>Archaea</taxon>
        <taxon>Nitrososphaerota</taxon>
        <taxon>Nitrososphaeria</taxon>
        <taxon>Nitrososphaerales</taxon>
        <taxon>Nitrososphaeraceae</taxon>
        <taxon>Nitrososphaera</taxon>
    </lineage>
</organism>
<dbReference type="HOGENOM" id="CLU_3094228_0_0_2"/>
<sequence length="51" mass="5829">MYVISMNQVEKSIVEQSIALLNNSFSAEDQTANKMVRDAIERLEGLLERKD</sequence>